<dbReference type="EMBL" id="JBBPBK010000011">
    <property type="protein sequence ID" value="KAK9275224.1"/>
    <property type="molecule type" value="Genomic_DNA"/>
</dbReference>
<reference evidence="1 2" key="1">
    <citation type="journal article" date="2024" name="Plant J.">
        <title>Genome sequences and population genomics reveal climatic adaptation and genomic divergence between two closely related sweetgum species.</title>
        <authorList>
            <person name="Xu W.Q."/>
            <person name="Ren C.Q."/>
            <person name="Zhang X.Y."/>
            <person name="Comes H.P."/>
            <person name="Liu X.H."/>
            <person name="Li Y.G."/>
            <person name="Kettle C.J."/>
            <person name="Jalonen R."/>
            <person name="Gaisberger H."/>
            <person name="Ma Y.Z."/>
            <person name="Qiu Y.X."/>
        </authorList>
    </citation>
    <scope>NUCLEOTIDE SEQUENCE [LARGE SCALE GENOMIC DNA]</scope>
    <source>
        <strain evidence="1">Hangzhou</strain>
    </source>
</reference>
<protein>
    <submittedName>
        <fullName evidence="1">Uncharacterized protein</fullName>
    </submittedName>
</protein>
<evidence type="ECO:0000313" key="2">
    <source>
        <dbReference type="Proteomes" id="UP001415857"/>
    </source>
</evidence>
<keyword evidence="2" id="KW-1185">Reference proteome</keyword>
<sequence length="55" mass="6479">MRRANMHVDPFECVEGLLIETKIQQLLKRLQSSAIHVLVNMHLVLSHHQSPFRYL</sequence>
<name>A0AAP0RCH6_LIQFO</name>
<evidence type="ECO:0000313" key="1">
    <source>
        <dbReference type="EMBL" id="KAK9275224.1"/>
    </source>
</evidence>
<organism evidence="1 2">
    <name type="scientific">Liquidambar formosana</name>
    <name type="common">Formosan gum</name>
    <dbReference type="NCBI Taxonomy" id="63359"/>
    <lineage>
        <taxon>Eukaryota</taxon>
        <taxon>Viridiplantae</taxon>
        <taxon>Streptophyta</taxon>
        <taxon>Embryophyta</taxon>
        <taxon>Tracheophyta</taxon>
        <taxon>Spermatophyta</taxon>
        <taxon>Magnoliopsida</taxon>
        <taxon>eudicotyledons</taxon>
        <taxon>Gunneridae</taxon>
        <taxon>Pentapetalae</taxon>
        <taxon>Saxifragales</taxon>
        <taxon>Altingiaceae</taxon>
        <taxon>Liquidambar</taxon>
    </lineage>
</organism>
<comment type="caution">
    <text evidence="1">The sequence shown here is derived from an EMBL/GenBank/DDBJ whole genome shotgun (WGS) entry which is preliminary data.</text>
</comment>
<gene>
    <name evidence="1" type="ORF">L1049_022486</name>
</gene>
<dbReference type="AlphaFoldDB" id="A0AAP0RCH6"/>
<proteinExistence type="predicted"/>
<accession>A0AAP0RCH6</accession>
<dbReference type="Proteomes" id="UP001415857">
    <property type="component" value="Unassembled WGS sequence"/>
</dbReference>